<dbReference type="PANTHER" id="PTHR33463">
    <property type="entry name" value="NB-ARC DOMAIN-CONTAINING PROTEIN-RELATED"/>
    <property type="match status" value="1"/>
</dbReference>
<evidence type="ECO:0000259" key="2">
    <source>
        <dbReference type="Pfam" id="PF23247"/>
    </source>
</evidence>
<comment type="caution">
    <text evidence="3">The sequence shown here is derived from an EMBL/GenBank/DDBJ whole genome shotgun (WGS) entry which is preliminary data.</text>
</comment>
<evidence type="ECO:0000313" key="4">
    <source>
        <dbReference type="Proteomes" id="UP001163823"/>
    </source>
</evidence>
<keyword evidence="4" id="KW-1185">Reference proteome</keyword>
<feature type="domain" description="Disease resistance protein At4g27190-like leucine-rich repeats" evidence="2">
    <location>
        <begin position="394"/>
        <end position="545"/>
    </location>
</feature>
<dbReference type="EMBL" id="JARAOO010000002">
    <property type="protein sequence ID" value="KAJ7978789.1"/>
    <property type="molecule type" value="Genomic_DNA"/>
</dbReference>
<dbReference type="InterPro" id="IPR032675">
    <property type="entry name" value="LRR_dom_sf"/>
</dbReference>
<dbReference type="SUPFAM" id="SSF52047">
    <property type="entry name" value="RNI-like"/>
    <property type="match status" value="2"/>
</dbReference>
<dbReference type="KEGG" id="qsa:O6P43_002266"/>
<feature type="domain" description="Disease resistance protein At4g27190-like leucine-rich repeats" evidence="2">
    <location>
        <begin position="1166"/>
        <end position="1303"/>
    </location>
</feature>
<evidence type="ECO:0000256" key="1">
    <source>
        <dbReference type="ARBA" id="ARBA00022821"/>
    </source>
</evidence>
<dbReference type="SUPFAM" id="SSF52058">
    <property type="entry name" value="L domain-like"/>
    <property type="match status" value="2"/>
</dbReference>
<evidence type="ECO:0000313" key="3">
    <source>
        <dbReference type="EMBL" id="KAJ7978789.1"/>
    </source>
</evidence>
<feature type="domain" description="Disease resistance protein At4g27190-like leucine-rich repeats" evidence="2">
    <location>
        <begin position="919"/>
        <end position="1065"/>
    </location>
</feature>
<feature type="domain" description="Disease resistance protein At4g27190-like leucine-rich repeats" evidence="2">
    <location>
        <begin position="769"/>
        <end position="870"/>
    </location>
</feature>
<name>A0AAD7VKE9_QUISA</name>
<dbReference type="InterPro" id="IPR050905">
    <property type="entry name" value="Plant_NBS-LRR"/>
</dbReference>
<gene>
    <name evidence="3" type="ORF">O6P43_002266</name>
</gene>
<protein>
    <submittedName>
        <fullName evidence="3">Disease resistance protein family</fullName>
    </submittedName>
</protein>
<dbReference type="Proteomes" id="UP001163823">
    <property type="component" value="Chromosome 2"/>
</dbReference>
<dbReference type="PANTHER" id="PTHR33463:SF203">
    <property type="entry name" value="AAA+ ATPASE DOMAIN-CONTAINING PROTEIN"/>
    <property type="match status" value="1"/>
</dbReference>
<sequence length="1303" mass="150020">MAPEVFSRLDKLEDLYMRNCHINNFCHGDLSGLHFLNSLDIHIQDVGLLPGQLSFEKLRRYKILIGDVWNWSGKFDFLRTLKLKLKKNINRVAGIKMLLKTVEELYLEELKSVKSILHELNEEGFPHLKLLDIQNNSDIQYIVDSNKWIQPPVTFPELESLVLHKLVNLEKIWQGPIKTALFHKLRLIKVEHCDRLKSLFSFSMVEGLSQLREIDVSQCVFMEEIVNGKEINDRNMSAPSDEISFPELRSLILQQLPMLTNFYNIGNKNSFSSQLEQEQREPDTKSKEIIITEDELVVPLFGNKVTFPNLESIRLISINLVKIWDEKFLATTYFQNLSSLIIVECEKIEYLFSSTMAKSFEELKYVEISKCKMMEEILQLDSGHFSNEVVFPKLETLRISKMDKLSRIWHDHDFAPKSFDKLKTVEIRRCHNLVTVFPSYQPEIFQNLETLEVDSCNSLEEIFYLQGLNPREIQEDFIPQLKVLILCSLRSLKHVSSNNENSHGIFKFPNLSVVKITGCTRLRHVFTASVAKDLSKLEKLEIQSCSSLEEIVEEEDGEQRVEFDFPQLTSMEVSYSRRLRSFYAGEYILKCPQLKRLEVNQCPKEAIFTFQQVCNESRRQQPFFSLEKVIPNLEELTLDEDQSETVIKHGNSRKGLFPNLKLLKLPYFKGSLSCSWFLHQMPHLEELVLESEISNKKILFCEVTDDKESETMKTIELPKKLTSSGIRGLKYIFFEEGSQTELVDLVIQKLEHLKVLHCHYLIKLAQCSVSFAHLKYLEIDRCDELRSLVTSSTANSLVQLTSLKISACKMIENIVADEDEAECDRPIIFQKLELLELDRLHCLTSFYSGNRGLRFQSLKSMFAIQCPRMETFTRGDLIDTPRLGRVYVQRNEDDWFWESDLNTTIHKVFIDLVAFHGIEYLRLSEYPMLKDKWDSQGPLKLFKLKRLWLDEREFVSSAISSTLLQSLNNLEKIFVDDCESLVQVIDMQGLGIDGHVGLLPRLKDLRLTNLKRLERIWSKDPQGILDLKNLSSLTISGCHSLRNLFTSSMFSGLLGLRKMEITDCKEMEEIICTKAISQDDHAAASTGSKIMFPQLNLIILMDLPNLTCFYSGDNTLQCPSLSCICMGTCPQMRTFSIGNISNTKITLPSLEELELGFNDDPSPSMSKIIWDLQLPEHSYSNIKFINMFGSKLSVYILLGHIPMGLIWRFGNLEQLHLSYLNVEELNVYEGSDGKEELVRNVLAKLMKLNLSGLFQCRTSLLSIGAASFENLTILLVSRCHALLSVVNSSVATTLVRLTYLKVK</sequence>
<reference evidence="3" key="1">
    <citation type="journal article" date="2023" name="Science">
        <title>Elucidation of the pathway for biosynthesis of saponin adjuvants from the soapbark tree.</title>
        <authorList>
            <person name="Reed J."/>
            <person name="Orme A."/>
            <person name="El-Demerdash A."/>
            <person name="Owen C."/>
            <person name="Martin L.B.B."/>
            <person name="Misra R.C."/>
            <person name="Kikuchi S."/>
            <person name="Rejzek M."/>
            <person name="Martin A.C."/>
            <person name="Harkess A."/>
            <person name="Leebens-Mack J."/>
            <person name="Louveau T."/>
            <person name="Stephenson M.J."/>
            <person name="Osbourn A."/>
        </authorList>
    </citation>
    <scope>NUCLEOTIDE SEQUENCE</scope>
    <source>
        <strain evidence="3">S10</strain>
    </source>
</reference>
<accession>A0AAD7VKE9</accession>
<organism evidence="3 4">
    <name type="scientific">Quillaja saponaria</name>
    <name type="common">Soap bark tree</name>
    <dbReference type="NCBI Taxonomy" id="32244"/>
    <lineage>
        <taxon>Eukaryota</taxon>
        <taxon>Viridiplantae</taxon>
        <taxon>Streptophyta</taxon>
        <taxon>Embryophyta</taxon>
        <taxon>Tracheophyta</taxon>
        <taxon>Spermatophyta</taxon>
        <taxon>Magnoliopsida</taxon>
        <taxon>eudicotyledons</taxon>
        <taxon>Gunneridae</taxon>
        <taxon>Pentapetalae</taxon>
        <taxon>rosids</taxon>
        <taxon>fabids</taxon>
        <taxon>Fabales</taxon>
        <taxon>Quillajaceae</taxon>
        <taxon>Quillaja</taxon>
    </lineage>
</organism>
<feature type="domain" description="Disease resistance protein At4g27190-like leucine-rich repeats" evidence="2">
    <location>
        <begin position="90"/>
        <end position="219"/>
    </location>
</feature>
<proteinExistence type="predicted"/>
<dbReference type="Gene3D" id="3.80.10.10">
    <property type="entry name" value="Ribonuclease Inhibitor"/>
    <property type="match status" value="6"/>
</dbReference>
<keyword evidence="1" id="KW-0611">Plant defense</keyword>
<dbReference type="InterPro" id="IPR057135">
    <property type="entry name" value="At4g27190-like_LRR"/>
</dbReference>
<dbReference type="Pfam" id="PF23247">
    <property type="entry name" value="LRR_RPS2"/>
    <property type="match status" value="5"/>
</dbReference>